<dbReference type="CDD" id="cd00067">
    <property type="entry name" value="GAL4"/>
    <property type="match status" value="1"/>
</dbReference>
<protein>
    <submittedName>
        <fullName evidence="7">Fungal-specific transcription factor domain-containing protein</fullName>
    </submittedName>
</protein>
<gene>
    <name evidence="7" type="ORF">IWX90DRAFT_39250</name>
</gene>
<evidence type="ECO:0000259" key="6">
    <source>
        <dbReference type="PROSITE" id="PS50048"/>
    </source>
</evidence>
<proteinExistence type="predicted"/>
<reference evidence="7 8" key="1">
    <citation type="journal article" date="2022" name="G3 (Bethesda)">
        <title>Enemy or ally: a genomic approach to elucidate the lifestyle of Phyllosticta citrichinaensis.</title>
        <authorList>
            <person name="Buijs V.A."/>
            <person name="Groenewald J.Z."/>
            <person name="Haridas S."/>
            <person name="LaButti K.M."/>
            <person name="Lipzen A."/>
            <person name="Martin F.M."/>
            <person name="Barry K."/>
            <person name="Grigoriev I.V."/>
            <person name="Crous P.W."/>
            <person name="Seidl M.F."/>
        </authorList>
    </citation>
    <scope>NUCLEOTIDE SEQUENCE [LARGE SCALE GENOMIC DNA]</scope>
    <source>
        <strain evidence="7 8">CBS 129764</strain>
    </source>
</reference>
<dbReference type="PANTHER" id="PTHR47424">
    <property type="entry name" value="REGULATORY PROTEIN GAL4"/>
    <property type="match status" value="1"/>
</dbReference>
<evidence type="ECO:0000256" key="5">
    <source>
        <dbReference type="SAM" id="MobiDB-lite"/>
    </source>
</evidence>
<sequence>MYHTFQATAAGALKGPGDGGDALGLGGKHSRPQGSRRITTTNACVECRRRKIRCDGQHPCGQCLWYQHPHNCNYAKPAQRVVPSRKLVEKLQGTIDQQKRILEKLFPGKDVDTLVSIPREELISLALTLPAPPATSPSDSGAQTIQSVQTPDELEDELEELQNRPEEAVQRDETQTYDEGVQAISDTVNGLSVGETAIAYVGVSSVPAAQKVMQKCAPEEKVITEDDAPPSWIRASPSVLEVVHPDMSYAPGYVKAYFEKVHPFFPMVDEEKLRKDFRSQHRQDAPWGALSNMVLALGCLASNSQDNETHIVFFERARQYLSLKSFGSMSIETVQALGMMAGYYMHWLNRPEEASATMGAVMRMATGLGLHREYSASASNRQGRNSKPRAHEETAEMRRRTWWSLFCLDVWASTTTSRPSLGRISSAVSVLPPGKVSEEPGNTPHRQDMKVLPLTHNIEFCRIATRIQDTLATSPLKYEELPQIDNDLVAWRESLPSILTNFDEDCGEDGKFLHVPRRVMKWRYQNLRIVLHRPFLLRAALRRAPYAMLTAEDKVAVGKLRVIAGQTIKDMSEECTEDLISGWNAVWFCWQACLVPLVSLFYDLSNMEEIVKWRGQVENALEFIERIKDYSVAARKTKERIAYLYEISKIHLEKTTRAAGSRMEAQEAWHNQQQQQDIKFEEQDASEADMFSPINPDFLQHSVQSELQLRQPQVRPDLHLSTSEAQFESYVSNHFEQTLSQPHFVAGTAAPAPVITTGMDSMPFWPTTHQQQQQQQHYQQPAPQPYQYLQQHHPTPMMEPSGPSSLGSVPGWDDIMWDNPFNMMMGMDDYQSPTASVGSGGIAGSTVLAGTAQQRAAMGMEMGSSRRGTGVQGAWGLE</sequence>
<dbReference type="SUPFAM" id="SSF57701">
    <property type="entry name" value="Zn2/Cys6 DNA-binding domain"/>
    <property type="match status" value="1"/>
</dbReference>
<name>A0ABR1Y8C2_9PEZI</name>
<dbReference type="SMART" id="SM00906">
    <property type="entry name" value="Fungal_trans"/>
    <property type="match status" value="1"/>
</dbReference>
<keyword evidence="1" id="KW-0479">Metal-binding</keyword>
<dbReference type="PROSITE" id="PS50048">
    <property type="entry name" value="ZN2_CY6_FUNGAL_2"/>
    <property type="match status" value="1"/>
</dbReference>
<feature type="compositionally biased region" description="Polar residues" evidence="5">
    <location>
        <begin position="139"/>
        <end position="150"/>
    </location>
</feature>
<dbReference type="CDD" id="cd12148">
    <property type="entry name" value="fungal_TF_MHR"/>
    <property type="match status" value="1"/>
</dbReference>
<keyword evidence="4" id="KW-0539">Nucleus</keyword>
<dbReference type="Gene3D" id="4.10.240.10">
    <property type="entry name" value="Zn(2)-C6 fungal-type DNA-binding domain"/>
    <property type="match status" value="1"/>
</dbReference>
<dbReference type="Pfam" id="PF00172">
    <property type="entry name" value="Zn_clus"/>
    <property type="match status" value="1"/>
</dbReference>
<feature type="region of interest" description="Disordered" evidence="5">
    <location>
        <begin position="788"/>
        <end position="807"/>
    </location>
</feature>
<feature type="region of interest" description="Disordered" evidence="5">
    <location>
        <begin position="11"/>
        <end position="38"/>
    </location>
</feature>
<dbReference type="SMART" id="SM00066">
    <property type="entry name" value="GAL4"/>
    <property type="match status" value="1"/>
</dbReference>
<dbReference type="EMBL" id="JBBWUH010000001">
    <property type="protein sequence ID" value="KAK8177980.1"/>
    <property type="molecule type" value="Genomic_DNA"/>
</dbReference>
<keyword evidence="3" id="KW-0804">Transcription</keyword>
<keyword evidence="8" id="KW-1185">Reference proteome</keyword>
<evidence type="ECO:0000313" key="8">
    <source>
        <dbReference type="Proteomes" id="UP001456524"/>
    </source>
</evidence>
<feature type="compositionally biased region" description="Basic and acidic residues" evidence="5">
    <location>
        <begin position="161"/>
        <end position="174"/>
    </location>
</feature>
<accession>A0ABR1Y8C2</accession>
<feature type="region of interest" description="Disordered" evidence="5">
    <location>
        <begin position="130"/>
        <end position="177"/>
    </location>
</feature>
<dbReference type="InterPro" id="IPR036864">
    <property type="entry name" value="Zn2-C6_fun-type_DNA-bd_sf"/>
</dbReference>
<feature type="region of interest" description="Disordered" evidence="5">
    <location>
        <begin position="859"/>
        <end position="878"/>
    </location>
</feature>
<feature type="compositionally biased region" description="Gly residues" evidence="5">
    <location>
        <begin position="14"/>
        <end position="27"/>
    </location>
</feature>
<dbReference type="Proteomes" id="UP001456524">
    <property type="component" value="Unassembled WGS sequence"/>
</dbReference>
<dbReference type="InterPro" id="IPR007219">
    <property type="entry name" value="XnlR_reg_dom"/>
</dbReference>
<dbReference type="InterPro" id="IPR051127">
    <property type="entry name" value="Fungal_SecMet_Regulators"/>
</dbReference>
<evidence type="ECO:0000313" key="7">
    <source>
        <dbReference type="EMBL" id="KAK8177980.1"/>
    </source>
</evidence>
<dbReference type="PROSITE" id="PS00463">
    <property type="entry name" value="ZN2_CY6_FUNGAL_1"/>
    <property type="match status" value="1"/>
</dbReference>
<dbReference type="InterPro" id="IPR001138">
    <property type="entry name" value="Zn2Cys6_DnaBD"/>
</dbReference>
<evidence type="ECO:0000256" key="4">
    <source>
        <dbReference type="ARBA" id="ARBA00023242"/>
    </source>
</evidence>
<evidence type="ECO:0000256" key="1">
    <source>
        <dbReference type="ARBA" id="ARBA00022723"/>
    </source>
</evidence>
<feature type="domain" description="Zn(2)-C6 fungal-type" evidence="6">
    <location>
        <begin position="43"/>
        <end position="74"/>
    </location>
</feature>
<keyword evidence="2" id="KW-0805">Transcription regulation</keyword>
<organism evidence="7 8">
    <name type="scientific">Phyllosticta citrichinensis</name>
    <dbReference type="NCBI Taxonomy" id="1130410"/>
    <lineage>
        <taxon>Eukaryota</taxon>
        <taxon>Fungi</taxon>
        <taxon>Dikarya</taxon>
        <taxon>Ascomycota</taxon>
        <taxon>Pezizomycotina</taxon>
        <taxon>Dothideomycetes</taxon>
        <taxon>Dothideomycetes incertae sedis</taxon>
        <taxon>Botryosphaeriales</taxon>
        <taxon>Phyllostictaceae</taxon>
        <taxon>Phyllosticta</taxon>
    </lineage>
</organism>
<comment type="caution">
    <text evidence="7">The sequence shown here is derived from an EMBL/GenBank/DDBJ whole genome shotgun (WGS) entry which is preliminary data.</text>
</comment>
<dbReference type="Pfam" id="PF04082">
    <property type="entry name" value="Fungal_trans"/>
    <property type="match status" value="1"/>
</dbReference>
<dbReference type="PANTHER" id="PTHR47424:SF5">
    <property type="entry name" value="ZN(II)2CYS6 TRANSCRIPTION FACTOR (EUROFUNG)"/>
    <property type="match status" value="1"/>
</dbReference>
<evidence type="ECO:0000256" key="2">
    <source>
        <dbReference type="ARBA" id="ARBA00023015"/>
    </source>
</evidence>
<evidence type="ECO:0000256" key="3">
    <source>
        <dbReference type="ARBA" id="ARBA00023163"/>
    </source>
</evidence>